<dbReference type="AlphaFoldDB" id="A0AB35U4H8"/>
<evidence type="ECO:0000313" key="2">
    <source>
        <dbReference type="EMBL" id="MDX8419212.1"/>
    </source>
</evidence>
<dbReference type="NCBIfam" id="TIGR00762">
    <property type="entry name" value="DegV"/>
    <property type="match status" value="1"/>
</dbReference>
<dbReference type="PANTHER" id="PTHR33434">
    <property type="entry name" value="DEGV DOMAIN-CONTAINING PROTEIN DR_1986-RELATED"/>
    <property type="match status" value="1"/>
</dbReference>
<keyword evidence="1" id="KW-0446">Lipid-binding</keyword>
<sequence>MKIAYVTDSGTGRTISELAADGIISIPLQIMDGTTTYQDMETLDRNACLDLVEHGHVLKTSQPNPGLIEECFEDLKDQGTDLIVAVPICNGLSGTISTMTAIARDLDVRIICIDTYVTSEVQYYLIKRIKAMYEEGKSDLEIKLAVDAVIDSCNTLIMPRSLDALVRGGRLTPMAAGFAKLLKIVPILKINKSTSGRIDSVANVRTYRKAVARVIDDIHNDHPGEGWKMFIAHAGAVDAAMDLYHRFEEEFPGVDIQVTELVNPVAAHTGADCICIQYFKTI</sequence>
<dbReference type="SUPFAM" id="SSF82549">
    <property type="entry name" value="DAK1/DegV-like"/>
    <property type="match status" value="1"/>
</dbReference>
<dbReference type="Pfam" id="PF02645">
    <property type="entry name" value="DegV"/>
    <property type="match status" value="1"/>
</dbReference>
<evidence type="ECO:0000313" key="3">
    <source>
        <dbReference type="Proteomes" id="UP001286174"/>
    </source>
</evidence>
<protein>
    <submittedName>
        <fullName evidence="2">DegV family protein</fullName>
    </submittedName>
</protein>
<dbReference type="RefSeq" id="WP_370595700.1">
    <property type="nucleotide sequence ID" value="NZ_JALBUR010000006.1"/>
</dbReference>
<organism evidence="2 3">
    <name type="scientific">Grylomicrobium aquisgranensis</name>
    <dbReference type="NCBI Taxonomy" id="2926318"/>
    <lineage>
        <taxon>Bacteria</taxon>
        <taxon>Bacillati</taxon>
        <taxon>Bacillota</taxon>
        <taxon>Erysipelotrichia</taxon>
        <taxon>Erysipelotrichales</taxon>
        <taxon>Erysipelotrichaceae</taxon>
        <taxon>Grylomicrobium</taxon>
    </lineage>
</organism>
<proteinExistence type="predicted"/>
<keyword evidence="3" id="KW-1185">Reference proteome</keyword>
<accession>A0AB35U4H8</accession>
<dbReference type="EMBL" id="JALBUR010000006">
    <property type="protein sequence ID" value="MDX8419212.1"/>
    <property type="molecule type" value="Genomic_DNA"/>
</dbReference>
<dbReference type="PROSITE" id="PS51482">
    <property type="entry name" value="DEGV"/>
    <property type="match status" value="1"/>
</dbReference>
<dbReference type="InterPro" id="IPR050270">
    <property type="entry name" value="DegV_domain_contain"/>
</dbReference>
<gene>
    <name evidence="2" type="ORF">MOZ60_03785</name>
</gene>
<dbReference type="Gene3D" id="3.40.50.10170">
    <property type="match status" value="1"/>
</dbReference>
<dbReference type="InterPro" id="IPR003797">
    <property type="entry name" value="DegV"/>
</dbReference>
<dbReference type="Gene3D" id="3.30.1180.10">
    <property type="match status" value="1"/>
</dbReference>
<reference evidence="2 3" key="1">
    <citation type="submission" date="2022-03" db="EMBL/GenBank/DDBJ databases">
        <title>Novel taxa within the pig intestine.</title>
        <authorList>
            <person name="Wylensek D."/>
            <person name="Bishof K."/>
            <person name="Afrizal A."/>
            <person name="Clavel T."/>
        </authorList>
    </citation>
    <scope>NUCLEOTIDE SEQUENCE [LARGE SCALE GENOMIC DNA]</scope>
    <source>
        <strain evidence="2 3">CLA-KB-P133</strain>
    </source>
</reference>
<dbReference type="InterPro" id="IPR043168">
    <property type="entry name" value="DegV_C"/>
</dbReference>
<dbReference type="GO" id="GO:0008289">
    <property type="term" value="F:lipid binding"/>
    <property type="evidence" value="ECO:0007669"/>
    <property type="project" value="UniProtKB-KW"/>
</dbReference>
<dbReference type="Proteomes" id="UP001286174">
    <property type="component" value="Unassembled WGS sequence"/>
</dbReference>
<name>A0AB35U4H8_9FIRM</name>
<evidence type="ECO:0000256" key="1">
    <source>
        <dbReference type="ARBA" id="ARBA00023121"/>
    </source>
</evidence>
<dbReference type="PANTHER" id="PTHR33434:SF2">
    <property type="entry name" value="FATTY ACID-BINDING PROTEIN TM_1468"/>
    <property type="match status" value="1"/>
</dbReference>
<comment type="caution">
    <text evidence="2">The sequence shown here is derived from an EMBL/GenBank/DDBJ whole genome shotgun (WGS) entry which is preliminary data.</text>
</comment>